<keyword evidence="3" id="KW-1185">Reference proteome</keyword>
<organism evidence="2 3">
    <name type="scientific">Paractinoplanes bogorensis</name>
    <dbReference type="NCBI Taxonomy" id="1610840"/>
    <lineage>
        <taxon>Bacteria</taxon>
        <taxon>Bacillati</taxon>
        <taxon>Actinomycetota</taxon>
        <taxon>Actinomycetes</taxon>
        <taxon>Micromonosporales</taxon>
        <taxon>Micromonosporaceae</taxon>
        <taxon>Paractinoplanes</taxon>
    </lineage>
</organism>
<feature type="compositionally biased region" description="Low complexity" evidence="1">
    <location>
        <begin position="182"/>
        <end position="191"/>
    </location>
</feature>
<accession>A0ABS5YNB2</accession>
<evidence type="ECO:0000313" key="3">
    <source>
        <dbReference type="Proteomes" id="UP001519654"/>
    </source>
</evidence>
<name>A0ABS5YNB2_9ACTN</name>
<dbReference type="RefSeq" id="WP_215787732.1">
    <property type="nucleotide sequence ID" value="NZ_JAHKKG010000004.1"/>
</dbReference>
<evidence type="ECO:0000313" key="2">
    <source>
        <dbReference type="EMBL" id="MBU2664801.1"/>
    </source>
</evidence>
<feature type="region of interest" description="Disordered" evidence="1">
    <location>
        <begin position="174"/>
        <end position="201"/>
    </location>
</feature>
<sequence length="201" mass="20764">MGRLAHELAAVAPSRTEGNDATGFVHLVLGADGVPAEIRVRDRWAQHLPPSRLGAAVLEANADAVRRALRMWTDALDDSGWPAPAADPVDPPLPAGRDRDVNVVAEEAIAALEKARAEPDVPEGSDDGRHVTVRVGAGGLVACVVDADWAQNRDGASLTAALATALGRATAQRAARSETGPAADALATLTAITRPTEGGER</sequence>
<evidence type="ECO:0008006" key="4">
    <source>
        <dbReference type="Google" id="ProtNLM"/>
    </source>
</evidence>
<proteinExistence type="predicted"/>
<dbReference type="EMBL" id="JAHKKG010000004">
    <property type="protein sequence ID" value="MBU2664801.1"/>
    <property type="molecule type" value="Genomic_DNA"/>
</dbReference>
<dbReference type="Proteomes" id="UP001519654">
    <property type="component" value="Unassembled WGS sequence"/>
</dbReference>
<gene>
    <name evidence="2" type="ORF">KOI35_14965</name>
</gene>
<protein>
    <recommendedName>
        <fullName evidence="4">YbaB/EbfC DNA-binding family protein</fullName>
    </recommendedName>
</protein>
<evidence type="ECO:0000256" key="1">
    <source>
        <dbReference type="SAM" id="MobiDB-lite"/>
    </source>
</evidence>
<reference evidence="2 3" key="1">
    <citation type="submission" date="2021-06" db="EMBL/GenBank/DDBJ databases">
        <title>Actinoplanes lichenicola sp. nov., and Actinoplanes ovalisporus sp. nov., isolated from lichen in Thailand.</title>
        <authorList>
            <person name="Saeng-In P."/>
            <person name="Kanchanasin P."/>
            <person name="Yuki M."/>
            <person name="Kudo T."/>
            <person name="Ohkuma M."/>
            <person name="Phongsopitanun W."/>
            <person name="Tanasupawat S."/>
        </authorList>
    </citation>
    <scope>NUCLEOTIDE SEQUENCE [LARGE SCALE GENOMIC DNA]</scope>
    <source>
        <strain evidence="2 3">NBRC 110975</strain>
    </source>
</reference>
<comment type="caution">
    <text evidence="2">The sequence shown here is derived from an EMBL/GenBank/DDBJ whole genome shotgun (WGS) entry which is preliminary data.</text>
</comment>